<dbReference type="InterPro" id="IPR002137">
    <property type="entry name" value="Beta-lactam_class-D_AS"/>
</dbReference>
<evidence type="ECO:0000256" key="9">
    <source>
        <dbReference type="ARBA" id="ARBA00022692"/>
    </source>
</evidence>
<evidence type="ECO:0000256" key="16">
    <source>
        <dbReference type="ARBA" id="ARBA00023251"/>
    </source>
</evidence>
<dbReference type="GO" id="GO:0009002">
    <property type="term" value="F:serine-type D-Ala-D-Ala carboxypeptidase activity"/>
    <property type="evidence" value="ECO:0007669"/>
    <property type="project" value="InterPro"/>
</dbReference>
<keyword evidence="14 20" id="KW-1133">Transmembrane helix</keyword>
<keyword evidence="8" id="KW-0645">Protease</keyword>
<name>A0A7V3E782_9BACT</name>
<dbReference type="GO" id="GO:0005886">
    <property type="term" value="C:plasma membrane"/>
    <property type="evidence" value="ECO:0007669"/>
    <property type="project" value="UniProtKB-SubCell"/>
</dbReference>
<dbReference type="PROSITE" id="PS00337">
    <property type="entry name" value="BETA_LACTAMASE_D"/>
    <property type="match status" value="1"/>
</dbReference>
<evidence type="ECO:0000256" key="15">
    <source>
        <dbReference type="ARBA" id="ARBA00023136"/>
    </source>
</evidence>
<dbReference type="InterPro" id="IPR050515">
    <property type="entry name" value="Beta-lactam/transpept"/>
</dbReference>
<dbReference type="GO" id="GO:0008658">
    <property type="term" value="F:penicillin binding"/>
    <property type="evidence" value="ECO:0007669"/>
    <property type="project" value="InterPro"/>
</dbReference>
<dbReference type="Gene3D" id="3.40.710.10">
    <property type="entry name" value="DD-peptidase/beta-lactamase superfamily"/>
    <property type="match status" value="1"/>
</dbReference>
<evidence type="ECO:0000256" key="1">
    <source>
        <dbReference type="ARBA" id="ARBA00004167"/>
    </source>
</evidence>
<dbReference type="GO" id="GO:0006508">
    <property type="term" value="P:proteolysis"/>
    <property type="evidence" value="ECO:0007669"/>
    <property type="project" value="UniProtKB-KW"/>
</dbReference>
<comment type="caution">
    <text evidence="23">The sequence shown here is derived from an EMBL/GenBank/DDBJ whole genome shotgun (WGS) entry which is preliminary data.</text>
</comment>
<evidence type="ECO:0000256" key="7">
    <source>
        <dbReference type="ARBA" id="ARBA00022645"/>
    </source>
</evidence>
<dbReference type="Pfam" id="PF00905">
    <property type="entry name" value="Transpeptidase"/>
    <property type="match status" value="1"/>
</dbReference>
<dbReference type="GO" id="GO:0008800">
    <property type="term" value="F:beta-lactamase activity"/>
    <property type="evidence" value="ECO:0007669"/>
    <property type="project" value="UniProtKB-UniRule"/>
</dbReference>
<dbReference type="GO" id="GO:0046677">
    <property type="term" value="P:response to antibiotic"/>
    <property type="evidence" value="ECO:0007669"/>
    <property type="project" value="UniProtKB-UniRule"/>
</dbReference>
<evidence type="ECO:0000256" key="3">
    <source>
        <dbReference type="ARBA" id="ARBA00007898"/>
    </source>
</evidence>
<evidence type="ECO:0000256" key="6">
    <source>
        <dbReference type="ARBA" id="ARBA00022519"/>
    </source>
</evidence>
<keyword evidence="13" id="KW-0573">Peptidoglycan synthesis</keyword>
<proteinExistence type="inferred from homology"/>
<comment type="similarity">
    <text evidence="3 19">Belongs to the class-D beta-lactamase family.</text>
</comment>
<dbReference type="Gene3D" id="3.30.1390.30">
    <property type="entry name" value="Penicillin-binding protein 2a, domain 3"/>
    <property type="match status" value="1"/>
</dbReference>
<feature type="domain" description="Penicillin-binding protein dimerisation" evidence="22">
    <location>
        <begin position="57"/>
        <end position="221"/>
    </location>
</feature>
<evidence type="ECO:0000256" key="2">
    <source>
        <dbReference type="ARBA" id="ARBA00004236"/>
    </source>
</evidence>
<evidence type="ECO:0000259" key="21">
    <source>
        <dbReference type="Pfam" id="PF00905"/>
    </source>
</evidence>
<dbReference type="GO" id="GO:0008360">
    <property type="term" value="P:regulation of cell shape"/>
    <property type="evidence" value="ECO:0007669"/>
    <property type="project" value="UniProtKB-KW"/>
</dbReference>
<dbReference type="InterPro" id="IPR036138">
    <property type="entry name" value="PBP_dimer_sf"/>
</dbReference>
<dbReference type="InterPro" id="IPR005311">
    <property type="entry name" value="PBP_dimer"/>
</dbReference>
<dbReference type="SUPFAM" id="SSF56601">
    <property type="entry name" value="beta-lactamase/transpeptidase-like"/>
    <property type="match status" value="1"/>
</dbReference>
<evidence type="ECO:0000256" key="4">
    <source>
        <dbReference type="ARBA" id="ARBA00012865"/>
    </source>
</evidence>
<evidence type="ECO:0000256" key="20">
    <source>
        <dbReference type="SAM" id="Phobius"/>
    </source>
</evidence>
<sequence length="603" mass="67593">MNAVNFASVSRKTILYSIIVLVFAIFSVRLFQMQIINHEIYDEKSAGNSIKPIEQIPLRGVFYDRNMNVLVDNIPAYTLRITPADYDTSLNKVLDKVLGVNPGYVASILKRNQIYSKYIPVRIRRGIDFQIVSWLEENSEFLPGVDYIVEMQRGYPYGVMGSHLFGYTKEISSQQLEKEKDYYRPGDYVGHNGIEKQYEKDLRGEKGFHYVLVDSRRREIGRYKDGAKDKESIKGRDLILSIDGDVQKVAEEEFKGKRGAVVAIEPSTGEILALVSAPEYDLNQFSYITSKDFLQELYSDPDKPLFNRATMSLKPPGSTFKVLAAIAALDLGLIDVNTTIYCGGGFTFGRFFKCHGSHGSVNVIHAIEKSCNTFFYNLIYKIGLEKWKEYATKFGFNHKTGIDIGEEAAGFIPDESYYKKLYGENWPRSIMASLGIGQGEVSVTPLQLAKYVALIANDGKSYAPHIVKGYLDNRTGEIVPFRFDEINLKIKKEVFDIVKQGMFLVVQGSGTATHLRNPDYNISGKTGTAQNPHGKDHAFFIGFAPSENPKIAVAVVVENIGFGGTHAAPIAKKMMDAYLLKDKLKNQKQKVEQPVIAGAQIED</sequence>
<keyword evidence="5" id="KW-1003">Cell membrane</keyword>
<dbReference type="InterPro" id="IPR017790">
    <property type="entry name" value="Penicillin-binding_protein_2"/>
</dbReference>
<keyword evidence="15 20" id="KW-0472">Membrane</keyword>
<gene>
    <name evidence="23" type="primary">mrdA</name>
    <name evidence="23" type="ORF">ENS31_05815</name>
</gene>
<comment type="subcellular location">
    <subcellularLocation>
        <location evidence="2">Cell membrane</location>
    </subcellularLocation>
    <subcellularLocation>
        <location evidence="1">Membrane</location>
        <topology evidence="1">Single-pass membrane protein</topology>
    </subcellularLocation>
</comment>
<evidence type="ECO:0000313" key="23">
    <source>
        <dbReference type="EMBL" id="HFI91038.1"/>
    </source>
</evidence>
<evidence type="ECO:0000256" key="13">
    <source>
        <dbReference type="ARBA" id="ARBA00022984"/>
    </source>
</evidence>
<dbReference type="EMBL" id="DSUJ01000008">
    <property type="protein sequence ID" value="HFI91038.1"/>
    <property type="molecule type" value="Genomic_DNA"/>
</dbReference>
<dbReference type="GO" id="GO:0071972">
    <property type="term" value="F:peptidoglycan L,D-transpeptidase activity"/>
    <property type="evidence" value="ECO:0007669"/>
    <property type="project" value="TreeGrafter"/>
</dbReference>
<evidence type="ECO:0000259" key="22">
    <source>
        <dbReference type="Pfam" id="PF03717"/>
    </source>
</evidence>
<keyword evidence="12" id="KW-0133">Cell shape</keyword>
<dbReference type="NCBIfam" id="TIGR03423">
    <property type="entry name" value="pbp2_mrdA"/>
    <property type="match status" value="1"/>
</dbReference>
<keyword evidence="17" id="KW-0961">Cell wall biogenesis/degradation</keyword>
<dbReference type="EC" id="3.5.2.6" evidence="4 19"/>
<dbReference type="Gene3D" id="3.90.1310.10">
    <property type="entry name" value="Penicillin-binding protein 2a (Domain 2)"/>
    <property type="match status" value="1"/>
</dbReference>
<evidence type="ECO:0000256" key="10">
    <source>
        <dbReference type="ARBA" id="ARBA00022729"/>
    </source>
</evidence>
<dbReference type="Pfam" id="PF03717">
    <property type="entry name" value="PBP_dimer"/>
    <property type="match status" value="1"/>
</dbReference>
<dbReference type="SUPFAM" id="SSF56519">
    <property type="entry name" value="Penicillin binding protein dimerisation domain"/>
    <property type="match status" value="1"/>
</dbReference>
<keyword evidence="16 19" id="KW-0046">Antibiotic resistance</keyword>
<accession>A0A7V3E782</accession>
<evidence type="ECO:0000256" key="14">
    <source>
        <dbReference type="ARBA" id="ARBA00022989"/>
    </source>
</evidence>
<dbReference type="PANTHER" id="PTHR30627">
    <property type="entry name" value="PEPTIDOGLYCAN D,D-TRANSPEPTIDASE"/>
    <property type="match status" value="1"/>
</dbReference>
<evidence type="ECO:0000256" key="17">
    <source>
        <dbReference type="ARBA" id="ARBA00023316"/>
    </source>
</evidence>
<keyword evidence="6" id="KW-0997">Cell inner membrane</keyword>
<protein>
    <recommendedName>
        <fullName evidence="4 19">Beta-lactamase</fullName>
        <ecNumber evidence="4 19">3.5.2.6</ecNumber>
    </recommendedName>
</protein>
<feature type="transmembrane region" description="Helical" evidence="20">
    <location>
        <begin position="14"/>
        <end position="31"/>
    </location>
</feature>
<dbReference type="AlphaFoldDB" id="A0A7V3E782"/>
<evidence type="ECO:0000256" key="18">
    <source>
        <dbReference type="PIRSR" id="PIRSR602137-50"/>
    </source>
</evidence>
<feature type="modified residue" description="N6-carboxylysine" evidence="18">
    <location>
        <position position="321"/>
    </location>
</feature>
<dbReference type="GO" id="GO:0071555">
    <property type="term" value="P:cell wall organization"/>
    <property type="evidence" value="ECO:0007669"/>
    <property type="project" value="UniProtKB-KW"/>
</dbReference>
<keyword evidence="11 19" id="KW-0378">Hydrolase</keyword>
<keyword evidence="7" id="KW-0121">Carboxypeptidase</keyword>
<evidence type="ECO:0000256" key="11">
    <source>
        <dbReference type="ARBA" id="ARBA00022801"/>
    </source>
</evidence>
<dbReference type="PANTHER" id="PTHR30627:SF2">
    <property type="entry name" value="PEPTIDOGLYCAN D,D-TRANSPEPTIDASE MRDA"/>
    <property type="match status" value="1"/>
</dbReference>
<dbReference type="GO" id="GO:0009252">
    <property type="term" value="P:peptidoglycan biosynthetic process"/>
    <property type="evidence" value="ECO:0007669"/>
    <property type="project" value="UniProtKB-KW"/>
</dbReference>
<evidence type="ECO:0000256" key="12">
    <source>
        <dbReference type="ARBA" id="ARBA00022960"/>
    </source>
</evidence>
<dbReference type="InterPro" id="IPR001460">
    <property type="entry name" value="PCN-bd_Tpept"/>
</dbReference>
<keyword evidence="9 20" id="KW-0812">Transmembrane</keyword>
<evidence type="ECO:0000256" key="5">
    <source>
        <dbReference type="ARBA" id="ARBA00022475"/>
    </source>
</evidence>
<evidence type="ECO:0000256" key="8">
    <source>
        <dbReference type="ARBA" id="ARBA00022670"/>
    </source>
</evidence>
<dbReference type="InterPro" id="IPR012338">
    <property type="entry name" value="Beta-lactam/transpept-like"/>
</dbReference>
<organism evidence="23">
    <name type="scientific">Ignavibacterium album</name>
    <dbReference type="NCBI Taxonomy" id="591197"/>
    <lineage>
        <taxon>Bacteria</taxon>
        <taxon>Pseudomonadati</taxon>
        <taxon>Ignavibacteriota</taxon>
        <taxon>Ignavibacteria</taxon>
        <taxon>Ignavibacteriales</taxon>
        <taxon>Ignavibacteriaceae</taxon>
        <taxon>Ignavibacterium</taxon>
    </lineage>
</organism>
<reference evidence="23" key="1">
    <citation type="journal article" date="2020" name="mSystems">
        <title>Genome- and Community-Level Interaction Insights into Carbon Utilization and Element Cycling Functions of Hydrothermarchaeota in Hydrothermal Sediment.</title>
        <authorList>
            <person name="Zhou Z."/>
            <person name="Liu Y."/>
            <person name="Xu W."/>
            <person name="Pan J."/>
            <person name="Luo Z.H."/>
            <person name="Li M."/>
        </authorList>
    </citation>
    <scope>NUCLEOTIDE SEQUENCE [LARGE SCALE GENOMIC DNA]</scope>
    <source>
        <strain evidence="23">SpSt-479</strain>
    </source>
</reference>
<keyword evidence="10" id="KW-0732">Signal</keyword>
<dbReference type="GO" id="GO:0017001">
    <property type="term" value="P:antibiotic catabolic process"/>
    <property type="evidence" value="ECO:0007669"/>
    <property type="project" value="InterPro"/>
</dbReference>
<feature type="active site" description="Acyl-ester intermediate" evidence="18">
    <location>
        <position position="318"/>
    </location>
</feature>
<comment type="catalytic activity">
    <reaction evidence="19">
        <text>a beta-lactam + H2O = a substituted beta-amino acid</text>
        <dbReference type="Rhea" id="RHEA:20401"/>
        <dbReference type="ChEBI" id="CHEBI:15377"/>
        <dbReference type="ChEBI" id="CHEBI:35627"/>
        <dbReference type="ChEBI" id="CHEBI:140347"/>
        <dbReference type="EC" id="3.5.2.6"/>
    </reaction>
</comment>
<feature type="domain" description="Penicillin-binding protein transpeptidase" evidence="21">
    <location>
        <begin position="259"/>
        <end position="576"/>
    </location>
</feature>
<dbReference type="FunFam" id="3.40.710.10:FF:000024">
    <property type="entry name" value="Penicillin-binding protein 2"/>
    <property type="match status" value="1"/>
</dbReference>
<evidence type="ECO:0000256" key="19">
    <source>
        <dbReference type="RuleBase" id="RU361140"/>
    </source>
</evidence>